<sequence length="290" mass="32200">MTRGRPRSVSVVIAAHNAAHTIGTQLTALAEQTYDGDVEILVCDNGSTDGLKTAVSGHPVRYVDASGRQGASFARNTGARIASGDFLAFCDADDAVHPDWLQELTAAARHHDVVSGALETRSLNSATVQRWRTMIDPDTPYEWWNYLPVVCGANFGVWRDAYTSVGGFDESYDRGAEDADLSFRLQLAGWTLTHAPRALVAYRLRDTEIGLWRQSVMCGEGDAMLYSDYRHYGMPRKPVIALIDVTLLVLLRNPLLPTFITRLSRGRWIFYAGNLLGRIKGSLKHRVFWV</sequence>
<dbReference type="AlphaFoldDB" id="A0A917G519"/>
<organism evidence="2 3">
    <name type="scientific">Rhodococcoides trifolii</name>
    <dbReference type="NCBI Taxonomy" id="908250"/>
    <lineage>
        <taxon>Bacteria</taxon>
        <taxon>Bacillati</taxon>
        <taxon>Actinomycetota</taxon>
        <taxon>Actinomycetes</taxon>
        <taxon>Mycobacteriales</taxon>
        <taxon>Nocardiaceae</taxon>
        <taxon>Rhodococcoides</taxon>
    </lineage>
</organism>
<dbReference type="CDD" id="cd00761">
    <property type="entry name" value="Glyco_tranf_GTA_type"/>
    <property type="match status" value="1"/>
</dbReference>
<dbReference type="InterPro" id="IPR001173">
    <property type="entry name" value="Glyco_trans_2-like"/>
</dbReference>
<evidence type="ECO:0000313" key="3">
    <source>
        <dbReference type="Proteomes" id="UP000654257"/>
    </source>
</evidence>
<reference evidence="2" key="1">
    <citation type="journal article" date="2014" name="Int. J. Syst. Evol. Microbiol.">
        <title>Complete genome sequence of Corynebacterium casei LMG S-19264T (=DSM 44701T), isolated from a smear-ripened cheese.</title>
        <authorList>
            <consortium name="US DOE Joint Genome Institute (JGI-PGF)"/>
            <person name="Walter F."/>
            <person name="Albersmeier A."/>
            <person name="Kalinowski J."/>
            <person name="Ruckert C."/>
        </authorList>
    </citation>
    <scope>NUCLEOTIDE SEQUENCE</scope>
    <source>
        <strain evidence="2">CCM 7905</strain>
    </source>
</reference>
<dbReference type="InterPro" id="IPR050834">
    <property type="entry name" value="Glycosyltransf_2"/>
</dbReference>
<reference evidence="2" key="2">
    <citation type="submission" date="2020-09" db="EMBL/GenBank/DDBJ databases">
        <authorList>
            <person name="Sun Q."/>
            <person name="Sedlacek I."/>
        </authorList>
    </citation>
    <scope>NUCLEOTIDE SEQUENCE</scope>
    <source>
        <strain evidence="2">CCM 7905</strain>
    </source>
</reference>
<evidence type="ECO:0000313" key="2">
    <source>
        <dbReference type="EMBL" id="GGG23298.1"/>
    </source>
</evidence>
<name>A0A917G519_9NOCA</name>
<dbReference type="Proteomes" id="UP000654257">
    <property type="component" value="Unassembled WGS sequence"/>
</dbReference>
<protein>
    <submittedName>
        <fullName evidence="2">Glycosyl transferase</fullName>
    </submittedName>
</protein>
<evidence type="ECO:0000259" key="1">
    <source>
        <dbReference type="Pfam" id="PF00535"/>
    </source>
</evidence>
<feature type="domain" description="Glycosyltransferase 2-like" evidence="1">
    <location>
        <begin position="10"/>
        <end position="162"/>
    </location>
</feature>
<comment type="caution">
    <text evidence="2">The sequence shown here is derived from an EMBL/GenBank/DDBJ whole genome shotgun (WGS) entry which is preliminary data.</text>
</comment>
<dbReference type="Gene3D" id="3.90.550.10">
    <property type="entry name" value="Spore Coat Polysaccharide Biosynthesis Protein SpsA, Chain A"/>
    <property type="match status" value="1"/>
</dbReference>
<dbReference type="InterPro" id="IPR029044">
    <property type="entry name" value="Nucleotide-diphossugar_trans"/>
</dbReference>
<accession>A0A917G519</accession>
<dbReference type="PANTHER" id="PTHR43685:SF2">
    <property type="entry name" value="GLYCOSYLTRANSFERASE 2-LIKE DOMAIN-CONTAINING PROTEIN"/>
    <property type="match status" value="1"/>
</dbReference>
<keyword evidence="2" id="KW-0808">Transferase</keyword>
<proteinExistence type="predicted"/>
<dbReference type="EMBL" id="BMCU01000005">
    <property type="protein sequence ID" value="GGG23298.1"/>
    <property type="molecule type" value="Genomic_DNA"/>
</dbReference>
<dbReference type="RefSeq" id="WP_229746198.1">
    <property type="nucleotide sequence ID" value="NZ_BMCU01000005.1"/>
</dbReference>
<keyword evidence="3" id="KW-1185">Reference proteome</keyword>
<dbReference type="Pfam" id="PF00535">
    <property type="entry name" value="Glycos_transf_2"/>
    <property type="match status" value="1"/>
</dbReference>
<gene>
    <name evidence="2" type="ORF">GCM10007304_41390</name>
</gene>
<dbReference type="PANTHER" id="PTHR43685">
    <property type="entry name" value="GLYCOSYLTRANSFERASE"/>
    <property type="match status" value="1"/>
</dbReference>
<dbReference type="SUPFAM" id="SSF53448">
    <property type="entry name" value="Nucleotide-diphospho-sugar transferases"/>
    <property type="match status" value="1"/>
</dbReference>
<dbReference type="GO" id="GO:0016740">
    <property type="term" value="F:transferase activity"/>
    <property type="evidence" value="ECO:0007669"/>
    <property type="project" value="UniProtKB-KW"/>
</dbReference>